<accession>A0ABN9XQY1</accession>
<dbReference type="InterPro" id="IPR000222">
    <property type="entry name" value="PP2C_BS"/>
</dbReference>
<dbReference type="InterPro" id="IPR015655">
    <property type="entry name" value="PP2C"/>
</dbReference>
<evidence type="ECO:0000256" key="1">
    <source>
        <dbReference type="ARBA" id="ARBA00004170"/>
    </source>
</evidence>
<name>A0ABN9XQY1_9DINO</name>
<dbReference type="CDD" id="cd00143">
    <property type="entry name" value="PP2Cc"/>
    <property type="match status" value="1"/>
</dbReference>
<evidence type="ECO:0000256" key="5">
    <source>
        <dbReference type="RuleBase" id="RU003465"/>
    </source>
</evidence>
<dbReference type="SUPFAM" id="SSF81606">
    <property type="entry name" value="PP2C-like"/>
    <property type="match status" value="1"/>
</dbReference>
<proteinExistence type="inferred from homology"/>
<protein>
    <recommendedName>
        <fullName evidence="7">PPM-type phosphatase domain-containing protein</fullName>
    </recommendedName>
</protein>
<dbReference type="SMART" id="SM00331">
    <property type="entry name" value="PP2C_SIG"/>
    <property type="match status" value="1"/>
</dbReference>
<evidence type="ECO:0000256" key="6">
    <source>
        <dbReference type="SAM" id="MobiDB-lite"/>
    </source>
</evidence>
<evidence type="ECO:0000256" key="4">
    <source>
        <dbReference type="ARBA" id="ARBA00022912"/>
    </source>
</evidence>
<keyword evidence="2" id="KW-0479">Metal-binding</keyword>
<feature type="domain" description="PPM-type phosphatase" evidence="7">
    <location>
        <begin position="83"/>
        <end position="350"/>
    </location>
</feature>
<evidence type="ECO:0000256" key="3">
    <source>
        <dbReference type="ARBA" id="ARBA00022801"/>
    </source>
</evidence>
<gene>
    <name evidence="8" type="ORF">PCOR1329_LOCUS77838</name>
</gene>
<organism evidence="8 9">
    <name type="scientific">Prorocentrum cordatum</name>
    <dbReference type="NCBI Taxonomy" id="2364126"/>
    <lineage>
        <taxon>Eukaryota</taxon>
        <taxon>Sar</taxon>
        <taxon>Alveolata</taxon>
        <taxon>Dinophyceae</taxon>
        <taxon>Prorocentrales</taxon>
        <taxon>Prorocentraceae</taxon>
        <taxon>Prorocentrum</taxon>
    </lineage>
</organism>
<sequence length="367" mass="38642">MGNCSSPGAARALDQSPEDDDDAVVETSLLAMGLLGASTGARRTVLCSAPGGGGAADPGRPKGVLQAGDPLDPASSGIGWACLAGAKPNSRYAHTNQDSWSVHRVSGHLSVYGVYDGHGRRGHEVSEAAKASLPADLLKQGDVSIRQAPALMRAAFERAQERVGKEGFSQRSGTTATVVLHDHRQDWLMVAHVGDSGAVLGRAVGSKMEAVQLTRDHKPELDDERQRIRESGGLVLADGRGSFRVYRSDSRGPGLNMSRSLGDLQGHDLCGLSAEPEILDLALGSADKVLLIGSDGLWDAVSPQEAVRTALRMGPRCAREAAQKIAREARQRWVLEGNYVDDITVLLIHLHTGDSAQDSAQGCPAAS</sequence>
<dbReference type="SMART" id="SM00332">
    <property type="entry name" value="PP2Cc"/>
    <property type="match status" value="1"/>
</dbReference>
<dbReference type="InterPro" id="IPR036457">
    <property type="entry name" value="PPM-type-like_dom_sf"/>
</dbReference>
<feature type="region of interest" description="Disordered" evidence="6">
    <location>
        <begin position="1"/>
        <end position="22"/>
    </location>
</feature>
<dbReference type="Proteomes" id="UP001189429">
    <property type="component" value="Unassembled WGS sequence"/>
</dbReference>
<dbReference type="InterPro" id="IPR001932">
    <property type="entry name" value="PPM-type_phosphatase-like_dom"/>
</dbReference>
<dbReference type="PROSITE" id="PS01032">
    <property type="entry name" value="PPM_1"/>
    <property type="match status" value="1"/>
</dbReference>
<evidence type="ECO:0000256" key="2">
    <source>
        <dbReference type="ARBA" id="ARBA00022723"/>
    </source>
</evidence>
<dbReference type="PANTHER" id="PTHR47992">
    <property type="entry name" value="PROTEIN PHOSPHATASE"/>
    <property type="match status" value="1"/>
</dbReference>
<evidence type="ECO:0000313" key="9">
    <source>
        <dbReference type="Proteomes" id="UP001189429"/>
    </source>
</evidence>
<reference evidence="8" key="1">
    <citation type="submission" date="2023-10" db="EMBL/GenBank/DDBJ databases">
        <authorList>
            <person name="Chen Y."/>
            <person name="Shah S."/>
            <person name="Dougan E. K."/>
            <person name="Thang M."/>
            <person name="Chan C."/>
        </authorList>
    </citation>
    <scope>NUCLEOTIDE SEQUENCE [LARGE SCALE GENOMIC DNA]</scope>
</reference>
<comment type="similarity">
    <text evidence="5">Belongs to the PP2C family.</text>
</comment>
<keyword evidence="3 5" id="KW-0378">Hydrolase</keyword>
<comment type="caution">
    <text evidence="8">The sequence shown here is derived from an EMBL/GenBank/DDBJ whole genome shotgun (WGS) entry which is preliminary data.</text>
</comment>
<comment type="subcellular location">
    <subcellularLocation>
        <location evidence="1">Membrane</location>
        <topology evidence="1">Peripheral membrane protein</topology>
    </subcellularLocation>
</comment>
<keyword evidence="4 5" id="KW-0904">Protein phosphatase</keyword>
<keyword evidence="9" id="KW-1185">Reference proteome</keyword>
<dbReference type="EMBL" id="CAUYUJ010020807">
    <property type="protein sequence ID" value="CAK0900603.1"/>
    <property type="molecule type" value="Genomic_DNA"/>
</dbReference>
<evidence type="ECO:0000259" key="7">
    <source>
        <dbReference type="PROSITE" id="PS51746"/>
    </source>
</evidence>
<dbReference type="Pfam" id="PF00481">
    <property type="entry name" value="PP2C"/>
    <property type="match status" value="1"/>
</dbReference>
<dbReference type="PROSITE" id="PS51746">
    <property type="entry name" value="PPM_2"/>
    <property type="match status" value="1"/>
</dbReference>
<evidence type="ECO:0000313" key="8">
    <source>
        <dbReference type="EMBL" id="CAK0900603.1"/>
    </source>
</evidence>
<dbReference type="Gene3D" id="3.60.40.10">
    <property type="entry name" value="PPM-type phosphatase domain"/>
    <property type="match status" value="1"/>
</dbReference>